<protein>
    <submittedName>
        <fullName evidence="1">Uncharacterized protein</fullName>
    </submittedName>
</protein>
<keyword evidence="2" id="KW-1185">Reference proteome</keyword>
<dbReference type="AlphaFoldDB" id="A0A5J5DNY1"/>
<name>A0A5J5DNY1_9PERO</name>
<proteinExistence type="predicted"/>
<reference evidence="1 2" key="1">
    <citation type="submission" date="2019-08" db="EMBL/GenBank/DDBJ databases">
        <title>A chromosome-level genome assembly, high-density linkage maps, and genome scans reveal the genomic architecture of hybrid incompatibilities underlying speciation via character displacement in darters (Percidae: Etheostominae).</title>
        <authorList>
            <person name="Moran R.L."/>
            <person name="Catchen J.M."/>
            <person name="Fuller R.C."/>
        </authorList>
    </citation>
    <scope>NUCLEOTIDE SEQUENCE [LARGE SCALE GENOMIC DNA]</scope>
    <source>
        <strain evidence="1">EspeVRDwgs_2016</strain>
        <tissue evidence="1">Muscle</tissue>
    </source>
</reference>
<dbReference type="Proteomes" id="UP000327493">
    <property type="component" value="Chromosome 2"/>
</dbReference>
<sequence>MSCKQKRDKITSFYCCNLCFHTFQISHSLSLGQWEKGLTSYKVQEATVPNGKGLNTTTTPSRDRLSRPRVCENLPSGVSRSFGRNLLPFPQSQSHIVHRHSIPLSWMLAISERNQGPRLQTLRWIQADFAGFHGGQGKIMVPSLDSRPHFLEWLATGPVVQCHNSIMSVTALGEGHTPVCGQRMEGMCCPCCGGAALNILSGADVNSSPQSQLSPQSSAPHMAWPCRYRAGAGVQILKAIGTFAL</sequence>
<evidence type="ECO:0000313" key="2">
    <source>
        <dbReference type="Proteomes" id="UP000327493"/>
    </source>
</evidence>
<gene>
    <name evidence="1" type="ORF">FQN60_012053</name>
</gene>
<dbReference type="EMBL" id="VOFY01000002">
    <property type="protein sequence ID" value="KAA8594918.1"/>
    <property type="molecule type" value="Genomic_DNA"/>
</dbReference>
<evidence type="ECO:0000313" key="1">
    <source>
        <dbReference type="EMBL" id="KAA8594918.1"/>
    </source>
</evidence>
<comment type="caution">
    <text evidence="1">The sequence shown here is derived from an EMBL/GenBank/DDBJ whole genome shotgun (WGS) entry which is preliminary data.</text>
</comment>
<accession>A0A5J5DNY1</accession>
<organism evidence="1 2">
    <name type="scientific">Etheostoma spectabile</name>
    <name type="common">orangethroat darter</name>
    <dbReference type="NCBI Taxonomy" id="54343"/>
    <lineage>
        <taxon>Eukaryota</taxon>
        <taxon>Metazoa</taxon>
        <taxon>Chordata</taxon>
        <taxon>Craniata</taxon>
        <taxon>Vertebrata</taxon>
        <taxon>Euteleostomi</taxon>
        <taxon>Actinopterygii</taxon>
        <taxon>Neopterygii</taxon>
        <taxon>Teleostei</taxon>
        <taxon>Neoteleostei</taxon>
        <taxon>Acanthomorphata</taxon>
        <taxon>Eupercaria</taxon>
        <taxon>Perciformes</taxon>
        <taxon>Percoidei</taxon>
        <taxon>Percidae</taxon>
        <taxon>Etheostomatinae</taxon>
        <taxon>Etheostoma</taxon>
    </lineage>
</organism>